<gene>
    <name evidence="2" type="ORF">FDK13_10260</name>
</gene>
<evidence type="ECO:0000313" key="2">
    <source>
        <dbReference type="EMBL" id="TKT92349.1"/>
    </source>
</evidence>
<evidence type="ECO:0000256" key="1">
    <source>
        <dbReference type="SAM" id="Phobius"/>
    </source>
</evidence>
<reference evidence="2 3" key="1">
    <citation type="submission" date="2019-05" db="EMBL/GenBank/DDBJ databases">
        <title>Dyadobacter AR-3-8 sp. nov., isolated from arctic soil.</title>
        <authorList>
            <person name="Chaudhary D.K."/>
        </authorList>
    </citation>
    <scope>NUCLEOTIDE SEQUENCE [LARGE SCALE GENOMIC DNA]</scope>
    <source>
        <strain evidence="2 3">AR-3-8</strain>
    </source>
</reference>
<keyword evidence="1" id="KW-0472">Membrane</keyword>
<keyword evidence="1" id="KW-0812">Transmembrane</keyword>
<dbReference type="RefSeq" id="WP_137339894.1">
    <property type="nucleotide sequence ID" value="NZ_BSQH01000007.1"/>
</dbReference>
<feature type="transmembrane region" description="Helical" evidence="1">
    <location>
        <begin position="83"/>
        <end position="101"/>
    </location>
</feature>
<dbReference type="Proteomes" id="UP000304900">
    <property type="component" value="Unassembled WGS sequence"/>
</dbReference>
<keyword evidence="1" id="KW-1133">Transmembrane helix</keyword>
<comment type="caution">
    <text evidence="2">The sequence shown here is derived from an EMBL/GenBank/DDBJ whole genome shotgun (WGS) entry which is preliminary data.</text>
</comment>
<evidence type="ECO:0000313" key="3">
    <source>
        <dbReference type="Proteomes" id="UP000304900"/>
    </source>
</evidence>
<protein>
    <submittedName>
        <fullName evidence="2">Uncharacterized protein</fullName>
    </submittedName>
</protein>
<name>A0A4U6D4U8_9BACT</name>
<sequence length="163" mass="18574">MEEDKEDLFKKLIRQSEPDKMTPDFTQNVMRMVQAEELVRESSLRTLLITNEADKPSFSFERKVMAQITPAAKRVEKPIISRNAWYLTAAFFALMIGYSIFAKSPQPITSNDSPPFEIAKSLTIFSVNVTQLPVIYSIVITALCVLLLADYFILQRLGKRAVH</sequence>
<proteinExistence type="predicted"/>
<accession>A0A4U6D4U8</accession>
<dbReference type="OrthoDB" id="959154at2"/>
<dbReference type="AlphaFoldDB" id="A0A4U6D4U8"/>
<feature type="transmembrane region" description="Helical" evidence="1">
    <location>
        <begin position="134"/>
        <end position="154"/>
    </location>
</feature>
<organism evidence="2 3">
    <name type="scientific">Dyadobacter frigoris</name>
    <dbReference type="NCBI Taxonomy" id="2576211"/>
    <lineage>
        <taxon>Bacteria</taxon>
        <taxon>Pseudomonadati</taxon>
        <taxon>Bacteroidota</taxon>
        <taxon>Cytophagia</taxon>
        <taxon>Cytophagales</taxon>
        <taxon>Spirosomataceae</taxon>
        <taxon>Dyadobacter</taxon>
    </lineage>
</organism>
<dbReference type="EMBL" id="SZVO01000004">
    <property type="protein sequence ID" value="TKT92349.1"/>
    <property type="molecule type" value="Genomic_DNA"/>
</dbReference>
<keyword evidence="3" id="KW-1185">Reference proteome</keyword>